<dbReference type="PRINTS" id="PR00959">
    <property type="entry name" value="MEVGALKINASE"/>
</dbReference>
<organism evidence="13 14">
    <name type="scientific">Labedella endophytica</name>
    <dbReference type="NCBI Taxonomy" id="1523160"/>
    <lineage>
        <taxon>Bacteria</taxon>
        <taxon>Bacillati</taxon>
        <taxon>Actinomycetota</taxon>
        <taxon>Actinomycetes</taxon>
        <taxon>Micrococcales</taxon>
        <taxon>Microbacteriaceae</taxon>
        <taxon>Labedella</taxon>
    </lineage>
</organism>
<evidence type="ECO:0000256" key="5">
    <source>
        <dbReference type="ARBA" id="ARBA00022777"/>
    </source>
</evidence>
<dbReference type="InterPro" id="IPR006205">
    <property type="entry name" value="Mev_gal_kin"/>
</dbReference>
<comment type="caution">
    <text evidence="13">The sequence shown here is derived from an EMBL/GenBank/DDBJ whole genome shotgun (WGS) entry which is preliminary data.</text>
</comment>
<evidence type="ECO:0000256" key="6">
    <source>
        <dbReference type="ARBA" id="ARBA00022840"/>
    </source>
</evidence>
<keyword evidence="1" id="KW-0963">Cytoplasm</keyword>
<dbReference type="PANTHER" id="PTHR43290:SF2">
    <property type="entry name" value="MEVALONATE KINASE"/>
    <property type="match status" value="1"/>
</dbReference>
<evidence type="ECO:0000256" key="1">
    <source>
        <dbReference type="ARBA" id="ARBA00022490"/>
    </source>
</evidence>
<dbReference type="GO" id="GO:0005524">
    <property type="term" value="F:ATP binding"/>
    <property type="evidence" value="ECO:0007669"/>
    <property type="project" value="UniProtKB-KW"/>
</dbReference>
<keyword evidence="4" id="KW-0547">Nucleotide-binding</keyword>
<reference evidence="13 14" key="1">
    <citation type="submission" date="2018-12" db="EMBL/GenBank/DDBJ databases">
        <authorList>
            <person name="Li F."/>
        </authorList>
    </citation>
    <scope>NUCLEOTIDE SEQUENCE [LARGE SCALE GENOMIC DNA]</scope>
    <source>
        <strain evidence="13 14">EGI 6500705</strain>
    </source>
</reference>
<evidence type="ECO:0000313" key="13">
    <source>
        <dbReference type="EMBL" id="RUQ97672.1"/>
    </source>
</evidence>
<dbReference type="InterPro" id="IPR006204">
    <property type="entry name" value="GHMP_kinase_N_dom"/>
</dbReference>
<keyword evidence="2" id="KW-0444">Lipid biosynthesis</keyword>
<feature type="domain" description="GHMP kinase C-terminal" evidence="12">
    <location>
        <begin position="289"/>
        <end position="369"/>
    </location>
</feature>
<dbReference type="Pfam" id="PF00288">
    <property type="entry name" value="GHMP_kinases_N"/>
    <property type="match status" value="1"/>
</dbReference>
<dbReference type="SUPFAM" id="SSF54211">
    <property type="entry name" value="Ribosomal protein S5 domain 2-like"/>
    <property type="match status" value="1"/>
</dbReference>
<protein>
    <submittedName>
        <fullName evidence="13">Mevalonate kinase</fullName>
        <ecNumber evidence="13">2.7.1.36</ecNumber>
    </submittedName>
</protein>
<dbReference type="PANTHER" id="PTHR43290">
    <property type="entry name" value="MEVALONATE KINASE"/>
    <property type="match status" value="1"/>
</dbReference>
<keyword evidence="3 13" id="KW-0808">Transferase</keyword>
<feature type="domain" description="GHMP kinase N-terminal" evidence="11">
    <location>
        <begin position="143"/>
        <end position="220"/>
    </location>
</feature>
<dbReference type="OrthoDB" id="9764892at2"/>
<keyword evidence="6" id="KW-0067">ATP-binding</keyword>
<dbReference type="GO" id="GO:0004496">
    <property type="term" value="F:mevalonate kinase activity"/>
    <property type="evidence" value="ECO:0007669"/>
    <property type="project" value="UniProtKB-EC"/>
</dbReference>
<dbReference type="InterPro" id="IPR014721">
    <property type="entry name" value="Ribsml_uS5_D2-typ_fold_subgr"/>
</dbReference>
<evidence type="ECO:0000256" key="10">
    <source>
        <dbReference type="SAM" id="MobiDB-lite"/>
    </source>
</evidence>
<feature type="region of interest" description="Disordered" evidence="10">
    <location>
        <begin position="1"/>
        <end position="49"/>
    </location>
</feature>
<dbReference type="InterPro" id="IPR020568">
    <property type="entry name" value="Ribosomal_Su5_D2-typ_SF"/>
</dbReference>
<evidence type="ECO:0000259" key="11">
    <source>
        <dbReference type="Pfam" id="PF00288"/>
    </source>
</evidence>
<dbReference type="GO" id="GO:0005829">
    <property type="term" value="C:cytosol"/>
    <property type="evidence" value="ECO:0007669"/>
    <property type="project" value="TreeGrafter"/>
</dbReference>
<sequence length="382" mass="39064">MRVETACSSAELRGEDQNRLLRGRDGSPSAYGASRRNRAPGGLRPGTVVGGARTAASVRNPREESAVESRSGVLGTGHTRAKFILMGEHSVVYGRPAIALPLPALSMDVEILRSPGEARIESSLFSGLLSETPDQLAGPLAAIEAAGEAFAVPRRDLSVVIRSSIPAERGLGSSAAAAGALVHAFADVAGRALSDREHLDLVQVAERVAHGTPSGLDAVATNSRVPVMFRSGEASPLPLTLEASFVIADTGERGRTRDAVAAVRSVHDARPRWATARIDRLGELAEGAADDLAQGSADRLGQRMSEAHGLLSDLGVTSGRLDDLVAAAAAAGAAGAKLTGGGRGGCIVALVATSGEASAVSAALREAGAHATWTYDTMVPVA</sequence>
<dbReference type="Gene3D" id="3.30.230.10">
    <property type="match status" value="1"/>
</dbReference>
<dbReference type="Proteomes" id="UP000274909">
    <property type="component" value="Unassembled WGS sequence"/>
</dbReference>
<accession>A0A433JP05</accession>
<dbReference type="EMBL" id="RZGZ01000005">
    <property type="protein sequence ID" value="RUQ97672.1"/>
    <property type="molecule type" value="Genomic_DNA"/>
</dbReference>
<evidence type="ECO:0000256" key="3">
    <source>
        <dbReference type="ARBA" id="ARBA00022679"/>
    </source>
</evidence>
<evidence type="ECO:0000256" key="9">
    <source>
        <dbReference type="ARBA" id="ARBA00029438"/>
    </source>
</evidence>
<comment type="pathway">
    <text evidence="9">Isoprenoid biosynthesis; isopentenyl diphosphate biosynthesis via mevalonate pathway; isopentenyl diphosphate from (R)-mevalonate: step 1/3.</text>
</comment>
<dbReference type="UniPathway" id="UPA00057">
    <property type="reaction ID" value="UER00098"/>
</dbReference>
<name>A0A433JP05_9MICO</name>
<dbReference type="EC" id="2.7.1.36" evidence="13"/>
<evidence type="ECO:0000313" key="14">
    <source>
        <dbReference type="Proteomes" id="UP000274909"/>
    </source>
</evidence>
<keyword evidence="5 13" id="KW-0418">Kinase</keyword>
<keyword evidence="8" id="KW-0443">Lipid metabolism</keyword>
<keyword evidence="7" id="KW-0460">Magnesium</keyword>
<evidence type="ECO:0000256" key="2">
    <source>
        <dbReference type="ARBA" id="ARBA00022516"/>
    </source>
</evidence>
<evidence type="ECO:0000256" key="8">
    <source>
        <dbReference type="ARBA" id="ARBA00023098"/>
    </source>
</evidence>
<evidence type="ECO:0000256" key="4">
    <source>
        <dbReference type="ARBA" id="ARBA00022741"/>
    </source>
</evidence>
<feature type="compositionally biased region" description="Basic and acidic residues" evidence="10">
    <location>
        <begin position="12"/>
        <end position="25"/>
    </location>
</feature>
<evidence type="ECO:0000259" key="12">
    <source>
        <dbReference type="Pfam" id="PF08544"/>
    </source>
</evidence>
<dbReference type="SUPFAM" id="SSF55060">
    <property type="entry name" value="GHMP Kinase, C-terminal domain"/>
    <property type="match status" value="1"/>
</dbReference>
<dbReference type="NCBIfam" id="TIGR00549">
    <property type="entry name" value="mevalon_kin"/>
    <property type="match status" value="1"/>
</dbReference>
<dbReference type="AlphaFoldDB" id="A0A433JP05"/>
<dbReference type="GO" id="GO:0019287">
    <property type="term" value="P:isopentenyl diphosphate biosynthetic process, mevalonate pathway"/>
    <property type="evidence" value="ECO:0007669"/>
    <property type="project" value="UniProtKB-UniPathway"/>
</dbReference>
<dbReference type="InterPro" id="IPR036554">
    <property type="entry name" value="GHMP_kinase_C_sf"/>
</dbReference>
<dbReference type="Gene3D" id="3.30.70.890">
    <property type="entry name" value="GHMP kinase, C-terminal domain"/>
    <property type="match status" value="1"/>
</dbReference>
<proteinExistence type="predicted"/>
<dbReference type="Pfam" id="PF08544">
    <property type="entry name" value="GHMP_kinases_C"/>
    <property type="match status" value="1"/>
</dbReference>
<gene>
    <name evidence="13" type="primary">mvk</name>
    <name evidence="13" type="ORF">ELQ94_15310</name>
</gene>
<dbReference type="InterPro" id="IPR013750">
    <property type="entry name" value="GHMP_kinase_C_dom"/>
</dbReference>
<evidence type="ECO:0000256" key="7">
    <source>
        <dbReference type="ARBA" id="ARBA00022842"/>
    </source>
</evidence>
<keyword evidence="14" id="KW-1185">Reference proteome</keyword>